<keyword evidence="4" id="KW-0813">Transport</keyword>
<dbReference type="SMART" id="SM00295">
    <property type="entry name" value="B41"/>
    <property type="match status" value="1"/>
</dbReference>
<dbReference type="Ensembl" id="ENSOMET00000026690.1">
    <property type="protein sequence ID" value="ENSOMEP00000017872.1"/>
    <property type="gene ID" value="ENSOMEG00000019660.1"/>
</dbReference>
<evidence type="ECO:0000256" key="11">
    <source>
        <dbReference type="ARBA" id="ARBA00023212"/>
    </source>
</evidence>
<feature type="compositionally biased region" description="Basic and acidic residues" evidence="18">
    <location>
        <begin position="464"/>
        <end position="492"/>
    </location>
</feature>
<evidence type="ECO:0000256" key="6">
    <source>
        <dbReference type="ARBA" id="ARBA00022553"/>
    </source>
</evidence>
<feature type="region of interest" description="Disordered" evidence="18">
    <location>
        <begin position="906"/>
        <end position="927"/>
    </location>
</feature>
<dbReference type="InterPro" id="IPR018980">
    <property type="entry name" value="FERM_PH-like_C"/>
</dbReference>
<feature type="compositionally biased region" description="Polar residues" evidence="18">
    <location>
        <begin position="908"/>
        <end position="917"/>
    </location>
</feature>
<dbReference type="PRINTS" id="PR00935">
    <property type="entry name" value="BAND41"/>
</dbReference>
<reference evidence="20" key="2">
    <citation type="submission" date="2025-09" db="UniProtKB">
        <authorList>
            <consortium name="Ensembl"/>
        </authorList>
    </citation>
    <scope>IDENTIFICATION</scope>
</reference>
<dbReference type="InterPro" id="IPR019748">
    <property type="entry name" value="FERM_central"/>
</dbReference>
<evidence type="ECO:0000256" key="1">
    <source>
        <dbReference type="ARBA" id="ARBA00004123"/>
    </source>
</evidence>
<comment type="subcellular location">
    <subcellularLocation>
        <location evidence="3">Cytoplasm</location>
        <location evidence="3">Cell cortex</location>
    </subcellularLocation>
    <subcellularLocation>
        <location evidence="2">Cytoplasm</location>
        <location evidence="2">Cytoskeleton</location>
    </subcellularLocation>
    <subcellularLocation>
        <location evidence="1">Nucleus</location>
    </subcellularLocation>
</comment>
<evidence type="ECO:0000256" key="17">
    <source>
        <dbReference type="SAM" id="Coils"/>
    </source>
</evidence>
<dbReference type="GO" id="GO:0031032">
    <property type="term" value="P:actomyosin structure organization"/>
    <property type="evidence" value="ECO:0007669"/>
    <property type="project" value="TreeGrafter"/>
</dbReference>
<dbReference type="PROSITE" id="PS00660">
    <property type="entry name" value="FERM_1"/>
    <property type="match status" value="1"/>
</dbReference>
<keyword evidence="13" id="KW-0131">Cell cycle</keyword>
<feature type="compositionally biased region" description="Basic and acidic residues" evidence="18">
    <location>
        <begin position="43"/>
        <end position="54"/>
    </location>
</feature>
<evidence type="ECO:0000256" key="5">
    <source>
        <dbReference type="ARBA" id="ARBA00022490"/>
    </source>
</evidence>
<dbReference type="PROSITE" id="PS50057">
    <property type="entry name" value="FERM_3"/>
    <property type="match status" value="1"/>
</dbReference>
<feature type="compositionally biased region" description="Polar residues" evidence="18">
    <location>
        <begin position="448"/>
        <end position="460"/>
    </location>
</feature>
<evidence type="ECO:0000259" key="19">
    <source>
        <dbReference type="PROSITE" id="PS50057"/>
    </source>
</evidence>
<dbReference type="FunFam" id="1.20.80.10:FF:000001">
    <property type="entry name" value="Erythrocyte membrane protein band 4.1"/>
    <property type="match status" value="1"/>
</dbReference>
<dbReference type="InterPro" id="IPR014352">
    <property type="entry name" value="FERM/acyl-CoA-bd_prot_sf"/>
</dbReference>
<evidence type="ECO:0000256" key="7">
    <source>
        <dbReference type="ARBA" id="ARBA00022618"/>
    </source>
</evidence>
<dbReference type="Pfam" id="PF00373">
    <property type="entry name" value="FERM_M"/>
    <property type="match status" value="1"/>
</dbReference>
<evidence type="ECO:0000256" key="15">
    <source>
        <dbReference type="ARBA" id="ARBA00030419"/>
    </source>
</evidence>
<dbReference type="Gene3D" id="3.10.20.90">
    <property type="entry name" value="Phosphatidylinositol 3-kinase Catalytic Subunit, Chain A, domain 1"/>
    <property type="match status" value="1"/>
</dbReference>
<keyword evidence="9" id="KW-0112">Calmodulin-binding</keyword>
<feature type="region of interest" description="Disordered" evidence="18">
    <location>
        <begin position="1155"/>
        <end position="1175"/>
    </location>
</feature>
<dbReference type="PANTHER" id="PTHR23280:SF12">
    <property type="entry name" value="PROTEIN 4.1"/>
    <property type="match status" value="1"/>
</dbReference>
<dbReference type="FunFam" id="3.10.20.90:FF:000002">
    <property type="entry name" value="Erythrocyte protein band 4.1-like 3"/>
    <property type="match status" value="1"/>
</dbReference>
<dbReference type="GeneTree" id="ENSGT00940000157833"/>
<dbReference type="InterPro" id="IPR014847">
    <property type="entry name" value="FA"/>
</dbReference>
<dbReference type="SMART" id="SM01195">
    <property type="entry name" value="FA"/>
    <property type="match status" value="1"/>
</dbReference>
<evidence type="ECO:0000256" key="3">
    <source>
        <dbReference type="ARBA" id="ARBA00004544"/>
    </source>
</evidence>
<dbReference type="InterPro" id="IPR035963">
    <property type="entry name" value="FERM_2"/>
</dbReference>
<keyword evidence="11" id="KW-0206">Cytoskeleton</keyword>
<feature type="compositionally biased region" description="Basic residues" evidence="18">
    <location>
        <begin position="176"/>
        <end position="185"/>
    </location>
</feature>
<dbReference type="GO" id="GO:0005634">
    <property type="term" value="C:nucleus"/>
    <property type="evidence" value="ECO:0007669"/>
    <property type="project" value="UniProtKB-SubCell"/>
</dbReference>
<dbReference type="Pfam" id="PF08736">
    <property type="entry name" value="FA"/>
    <property type="match status" value="1"/>
</dbReference>
<evidence type="ECO:0000256" key="18">
    <source>
        <dbReference type="SAM" id="MobiDB-lite"/>
    </source>
</evidence>
<keyword evidence="5" id="KW-0963">Cytoplasm</keyword>
<evidence type="ECO:0000313" key="21">
    <source>
        <dbReference type="Proteomes" id="UP000261560"/>
    </source>
</evidence>
<dbReference type="PaxDb" id="30732-ENSOMEP00000017872"/>
<feature type="compositionally biased region" description="Acidic residues" evidence="18">
    <location>
        <begin position="1155"/>
        <end position="1171"/>
    </location>
</feature>
<proteinExistence type="predicted"/>
<dbReference type="SUPFAM" id="SSF54236">
    <property type="entry name" value="Ubiquitin-like"/>
    <property type="match status" value="1"/>
</dbReference>
<evidence type="ECO:0000256" key="4">
    <source>
        <dbReference type="ARBA" id="ARBA00022448"/>
    </source>
</evidence>
<keyword evidence="6" id="KW-0597">Phosphoprotein</keyword>
<keyword evidence="7" id="KW-0132">Cell division</keyword>
<accession>A0A3B3CJ55</accession>
<dbReference type="InterPro" id="IPR019749">
    <property type="entry name" value="Band_41_domain"/>
</dbReference>
<name>A0A3B3CJ55_ORYME</name>
<feature type="compositionally biased region" description="Basic and acidic residues" evidence="18">
    <location>
        <begin position="186"/>
        <end position="405"/>
    </location>
</feature>
<feature type="compositionally biased region" description="Basic and acidic residues" evidence="18">
    <location>
        <begin position="412"/>
        <end position="426"/>
    </location>
</feature>
<keyword evidence="8" id="KW-0498">Mitosis</keyword>
<reference evidence="20" key="1">
    <citation type="submission" date="2025-08" db="UniProtKB">
        <authorList>
            <consortium name="Ensembl"/>
        </authorList>
    </citation>
    <scope>IDENTIFICATION</scope>
</reference>
<evidence type="ECO:0000256" key="8">
    <source>
        <dbReference type="ARBA" id="ARBA00022776"/>
    </source>
</evidence>
<keyword evidence="12" id="KW-0539">Nucleus</keyword>
<dbReference type="Proteomes" id="UP000261560">
    <property type="component" value="Unplaced"/>
</dbReference>
<feature type="domain" description="FERM" evidence="19">
    <location>
        <begin position="542"/>
        <end position="823"/>
    </location>
</feature>
<dbReference type="Pfam" id="PF09379">
    <property type="entry name" value="FERM_N"/>
    <property type="match status" value="1"/>
</dbReference>
<dbReference type="GO" id="GO:0005886">
    <property type="term" value="C:plasma membrane"/>
    <property type="evidence" value="ECO:0007669"/>
    <property type="project" value="TreeGrafter"/>
</dbReference>
<dbReference type="GO" id="GO:0005938">
    <property type="term" value="C:cell cortex"/>
    <property type="evidence" value="ECO:0007669"/>
    <property type="project" value="UniProtKB-SubCell"/>
</dbReference>
<dbReference type="InterPro" id="IPR011993">
    <property type="entry name" value="PH-like_dom_sf"/>
</dbReference>
<protein>
    <recommendedName>
        <fullName evidence="14">Protein 4.1</fullName>
    </recommendedName>
    <alternativeName>
        <fullName evidence="15">Band 4.1</fullName>
    </alternativeName>
    <alternativeName>
        <fullName evidence="16">Erythrocyte membrane protein band 4.1</fullName>
    </alternativeName>
</protein>
<evidence type="ECO:0000256" key="2">
    <source>
        <dbReference type="ARBA" id="ARBA00004245"/>
    </source>
</evidence>
<dbReference type="GO" id="GO:0051301">
    <property type="term" value="P:cell division"/>
    <property type="evidence" value="ECO:0007669"/>
    <property type="project" value="UniProtKB-KW"/>
</dbReference>
<dbReference type="InterPro" id="IPR029071">
    <property type="entry name" value="Ubiquitin-like_domsf"/>
</dbReference>
<dbReference type="InterPro" id="IPR019747">
    <property type="entry name" value="FERM_CS"/>
</dbReference>
<dbReference type="InterPro" id="IPR018979">
    <property type="entry name" value="FERM_N"/>
</dbReference>
<keyword evidence="10" id="KW-0009">Actin-binding</keyword>
<dbReference type="PANTHER" id="PTHR23280">
    <property type="entry name" value="4.1 G PROTEIN"/>
    <property type="match status" value="1"/>
</dbReference>
<keyword evidence="17" id="KW-0175">Coiled coil</keyword>
<evidence type="ECO:0000256" key="13">
    <source>
        <dbReference type="ARBA" id="ARBA00023306"/>
    </source>
</evidence>
<dbReference type="SUPFAM" id="SSF50729">
    <property type="entry name" value="PH domain-like"/>
    <property type="match status" value="1"/>
</dbReference>
<dbReference type="Gene3D" id="2.30.29.30">
    <property type="entry name" value="Pleckstrin-homology domain (PH domain)/Phosphotyrosine-binding domain (PTB)"/>
    <property type="match status" value="1"/>
</dbReference>
<dbReference type="Gene3D" id="1.20.80.10">
    <property type="match status" value="1"/>
</dbReference>
<feature type="region of interest" description="Disordered" evidence="18">
    <location>
        <begin position="1"/>
        <end position="536"/>
    </location>
</feature>
<evidence type="ECO:0000256" key="10">
    <source>
        <dbReference type="ARBA" id="ARBA00023203"/>
    </source>
</evidence>
<dbReference type="FunFam" id="2.30.29.30:FF:000001">
    <property type="entry name" value="Erythrocyte membrane protein band 4.1"/>
    <property type="match status" value="1"/>
</dbReference>
<dbReference type="InterPro" id="IPR000299">
    <property type="entry name" value="FERM_domain"/>
</dbReference>
<feature type="compositionally biased region" description="Basic and acidic residues" evidence="18">
    <location>
        <begin position="108"/>
        <end position="175"/>
    </location>
</feature>
<dbReference type="GO" id="GO:0003779">
    <property type="term" value="F:actin binding"/>
    <property type="evidence" value="ECO:0007669"/>
    <property type="project" value="UniProtKB-KW"/>
</dbReference>
<sequence>MATMTTEASAVSEADTEGKQKASGATPEPESEPEKQNQGATASEKEGESSKKAQEQVAEPGPADAATSPEEEQLKPRTRTSAGKGLSRLFSSFLKRRSQCSQDGEGFEPEKAKDEKAEKEEKADSSGGEEKVEEVKSEGKEVKTSEEKTEVKEVKKEEEKLKQKEEKVEEKVEKKGSKKKKKEAKKKVEQKVEEIVKEDQSKKAEDKTEKKDETKEEKAKQTAEKEDAKPEIKEEEKEKDTAEVQEKNIETRKKEEEKVDKRVAKKKEKEDKLKKKEEEKARRKAEEEERAKKREEEKVKRKEEERAREAEKAKKKEGEKAKKKEEKVKEEKAKKKEEEKPKEEKTKKKEEEKPQEEKVKEEKGKKKEEEKPHEVKEEDKKKDKEIIEKTEEKLQKEEEKEEKKEKGKSKGKKEEKEVKSKAEEQVKAPIAAPEPELKTEPEQDAEQTMDQQSVSSTETQPAPEEQKAESEIKKEPEVVEEVKSDDTVQKEEEPAEQGEAIKGEEKATEVTKKEKPVKEKKTEKKTEKKAEEPKGAKRLKTMQCKVTLLDDAQFECELDKHAKAQELFTKVCDHVNLLEKDYFGLAHWETPTSKTWLEPTKEIRKQVPGAVYEFTFSVKFYPADPAQLTEDLTRYFLCLQLRKDILRGVLPCSFVTLSLLGSYTAQSELGEYDPELHGTDYLKDLSLAPGQSKELEDKVMELHRTYRSMSPAQADMLFLENAKKLAMYGVDLHQAKDLDGVDITLGVCSGGLMVYKDKLRINRFPWPKVLKISYKRSSFFIKIRPSEQEQYESTIGFKLPNYKASKKLWKVCVEHHTFFRVSSVEPPSSRRFLVLGSKFRYSGRTQAQTRQASSMIDRPAPRFTRSASKRLSRNLDGAGEETLQFLLKLTASSRCEIDDWSLVIGSDKPQSSTTSSAEWEEGPAEKASRTMMQEISHQRPDELRNQDDWSTLLYHPPTLFTAAPLYFREEPAKVSLAMSSSLDQLLQPAQKQQDDWFLYFDRAVRSPSPRGVDVSPFSSVDIFQLQEEKQGVSVGEQEVTTKKVIKRLQKKVTLVDNLQEDEVLKDRLREVRDLEERLQEVDEMAERLQTVIEEELGKEEVKKLIEEEGNWEREQQFRSETKVVVTKYVRTVETEEEDELEEQIKQVFLKDLLSDEEEEEREKEEPQEGQLDESLREKLRKMEQEWQEEVSEVGGTASLEGYQVVERKTKKVTLIRGRGQAEVKLEKQEEGIQGGVTERTPTQIRDQDDWFLLFYRPVIKPSADGAILDGRDYISSKTEMTAEVRVTERQMHEQILHGPPVLGGEDDWFMLLEVTPRGTPPTPPVPLKERVQIEEKVFVSVVGAAEEVRAVVEESQLMQEEPSRVFKGISEPSVRGREDDWFVLLVSTPKQTTYEPPVTKVTPVKRVPVIEEPAPKQREEMMEFVGKVTEIQQMPSVEDDWFVLLALPLREPSFVPPVSPEEERAQVSKKVQIFAVAEAVTVKSRREIVTEENLKQKEDEKPLRERDDDWFLLLEVVPKVESYVAPVSLPLVPKIYADVSTKAEHAELKYSTDTVQIKPQPVADRDDDWFILFDVDPKKALTTPTETPRKMIPEIKETLELEVTRETRTYKRTVISVESRQDRTSVAEIRQSQMPQLPETGGEDDWFVLFHAPREAPAVGTGDTTIQPVVTVAPPTKPKPTFVMEDVRAPVTLVNQPQLRKVDDDWFILLEITEKESAALHEHIYLGQVKEFRATEQKVQQTVTIIEKRWQQKEPTLLRPAVEQQELEDDWFVLLDVAPRASGIV</sequence>
<evidence type="ECO:0000256" key="16">
    <source>
        <dbReference type="ARBA" id="ARBA00032586"/>
    </source>
</evidence>
<keyword evidence="21" id="KW-1185">Reference proteome</keyword>
<dbReference type="PROSITE" id="PS00661">
    <property type="entry name" value="FERM_2"/>
    <property type="match status" value="1"/>
</dbReference>
<evidence type="ECO:0000256" key="12">
    <source>
        <dbReference type="ARBA" id="ARBA00023242"/>
    </source>
</evidence>
<feature type="compositionally biased region" description="Low complexity" evidence="18">
    <location>
        <begin position="83"/>
        <end position="93"/>
    </location>
</feature>
<evidence type="ECO:0000256" key="9">
    <source>
        <dbReference type="ARBA" id="ARBA00022860"/>
    </source>
</evidence>
<dbReference type="SMART" id="SM01196">
    <property type="entry name" value="FERM_C"/>
    <property type="match status" value="1"/>
</dbReference>
<feature type="compositionally biased region" description="Basic and acidic residues" evidence="18">
    <location>
        <begin position="499"/>
        <end position="535"/>
    </location>
</feature>
<feature type="coiled-coil region" evidence="17">
    <location>
        <begin position="1064"/>
        <end position="1094"/>
    </location>
</feature>
<dbReference type="STRING" id="30732.ENSOMEP00000017872"/>
<evidence type="ECO:0000313" key="20">
    <source>
        <dbReference type="Ensembl" id="ENSOMEP00000017872.1"/>
    </source>
</evidence>
<organism evidence="20 21">
    <name type="scientific">Oryzias melastigma</name>
    <name type="common">Marine medaka</name>
    <dbReference type="NCBI Taxonomy" id="30732"/>
    <lineage>
        <taxon>Eukaryota</taxon>
        <taxon>Metazoa</taxon>
        <taxon>Chordata</taxon>
        <taxon>Craniata</taxon>
        <taxon>Vertebrata</taxon>
        <taxon>Euteleostomi</taxon>
        <taxon>Actinopterygii</taxon>
        <taxon>Neopterygii</taxon>
        <taxon>Teleostei</taxon>
        <taxon>Neoteleostei</taxon>
        <taxon>Acanthomorphata</taxon>
        <taxon>Ovalentaria</taxon>
        <taxon>Atherinomorphae</taxon>
        <taxon>Beloniformes</taxon>
        <taxon>Adrianichthyidae</taxon>
        <taxon>Oryziinae</taxon>
        <taxon>Oryzias</taxon>
    </lineage>
</organism>
<dbReference type="SUPFAM" id="SSF47031">
    <property type="entry name" value="Second domain of FERM"/>
    <property type="match status" value="1"/>
</dbReference>
<dbReference type="GO" id="GO:0005856">
    <property type="term" value="C:cytoskeleton"/>
    <property type="evidence" value="ECO:0007669"/>
    <property type="project" value="UniProtKB-SubCell"/>
</dbReference>
<dbReference type="Pfam" id="PF09380">
    <property type="entry name" value="FERM_C"/>
    <property type="match status" value="1"/>
</dbReference>
<dbReference type="CDD" id="cd13184">
    <property type="entry name" value="FERM_C_4_1_family"/>
    <property type="match status" value="1"/>
</dbReference>
<evidence type="ECO:0000256" key="14">
    <source>
        <dbReference type="ARBA" id="ARBA00023658"/>
    </source>
</evidence>
<dbReference type="CDD" id="cd14473">
    <property type="entry name" value="FERM_B-lobe"/>
    <property type="match status" value="1"/>
</dbReference>
<dbReference type="GO" id="GO:0005516">
    <property type="term" value="F:calmodulin binding"/>
    <property type="evidence" value="ECO:0007669"/>
    <property type="project" value="UniProtKB-KW"/>
</dbReference>